<name>A0AAV8YQW3_9CUCU</name>
<dbReference type="EMBL" id="JAPWTK010000049">
    <property type="protein sequence ID" value="KAJ8954314.1"/>
    <property type="molecule type" value="Genomic_DNA"/>
</dbReference>
<sequence>MAVNIFFEKIRFSEPRRLELRRPNCGFSLYNATGSNMFASRGAVNSYVLLVATNQGDYQRRMAFLEWLAPPHEDGNISSILWTDESRFHNNGTIYRHNCHYWSEDNPHWMRETKTFKEFGN</sequence>
<accession>A0AAV8YQW3</accession>
<evidence type="ECO:0000313" key="2">
    <source>
        <dbReference type="Proteomes" id="UP001162162"/>
    </source>
</evidence>
<protein>
    <submittedName>
        <fullName evidence="1">Uncharacterized protein</fullName>
    </submittedName>
</protein>
<keyword evidence="2" id="KW-1185">Reference proteome</keyword>
<gene>
    <name evidence="1" type="ORF">NQ318_005901</name>
</gene>
<dbReference type="PANTHER" id="PTHR47326:SF1">
    <property type="entry name" value="HTH PSQ-TYPE DOMAIN-CONTAINING PROTEIN"/>
    <property type="match status" value="1"/>
</dbReference>
<comment type="caution">
    <text evidence="1">The sequence shown here is derived from an EMBL/GenBank/DDBJ whole genome shotgun (WGS) entry which is preliminary data.</text>
</comment>
<reference evidence="1" key="1">
    <citation type="journal article" date="2023" name="Insect Mol. Biol.">
        <title>Genome sequencing provides insights into the evolution of gene families encoding plant cell wall-degrading enzymes in longhorned beetles.</title>
        <authorList>
            <person name="Shin N.R."/>
            <person name="Okamura Y."/>
            <person name="Kirsch R."/>
            <person name="Pauchet Y."/>
        </authorList>
    </citation>
    <scope>NUCLEOTIDE SEQUENCE</scope>
    <source>
        <strain evidence="1">AMC_N1</strain>
    </source>
</reference>
<dbReference type="Proteomes" id="UP001162162">
    <property type="component" value="Unassembled WGS sequence"/>
</dbReference>
<organism evidence="1 2">
    <name type="scientific">Aromia moschata</name>
    <dbReference type="NCBI Taxonomy" id="1265417"/>
    <lineage>
        <taxon>Eukaryota</taxon>
        <taxon>Metazoa</taxon>
        <taxon>Ecdysozoa</taxon>
        <taxon>Arthropoda</taxon>
        <taxon>Hexapoda</taxon>
        <taxon>Insecta</taxon>
        <taxon>Pterygota</taxon>
        <taxon>Neoptera</taxon>
        <taxon>Endopterygota</taxon>
        <taxon>Coleoptera</taxon>
        <taxon>Polyphaga</taxon>
        <taxon>Cucujiformia</taxon>
        <taxon>Chrysomeloidea</taxon>
        <taxon>Cerambycidae</taxon>
        <taxon>Cerambycinae</taxon>
        <taxon>Callichromatini</taxon>
        <taxon>Aromia</taxon>
    </lineage>
</organism>
<evidence type="ECO:0000313" key="1">
    <source>
        <dbReference type="EMBL" id="KAJ8954314.1"/>
    </source>
</evidence>
<proteinExistence type="predicted"/>
<dbReference type="PANTHER" id="PTHR47326">
    <property type="entry name" value="TRANSPOSABLE ELEMENT TC3 TRANSPOSASE-LIKE PROTEIN"/>
    <property type="match status" value="1"/>
</dbReference>
<dbReference type="AlphaFoldDB" id="A0AAV8YQW3"/>